<evidence type="ECO:0000256" key="2">
    <source>
        <dbReference type="ARBA" id="ARBA00022801"/>
    </source>
</evidence>
<dbReference type="PROSITE" id="PS51819">
    <property type="entry name" value="VOC"/>
    <property type="match status" value="1"/>
</dbReference>
<dbReference type="Gene3D" id="3.90.245.10">
    <property type="entry name" value="Ribonucleoside hydrolase-like"/>
    <property type="match status" value="1"/>
</dbReference>
<evidence type="ECO:0000313" key="5">
    <source>
        <dbReference type="EMBL" id="EFL52607.1"/>
    </source>
</evidence>
<dbReference type="EMBL" id="AECZ01000003">
    <property type="protein sequence ID" value="EFL52607.1"/>
    <property type="molecule type" value="Genomic_DNA"/>
</dbReference>
<dbReference type="GO" id="GO:0004462">
    <property type="term" value="F:lactoylglutathione lyase activity"/>
    <property type="evidence" value="ECO:0007669"/>
    <property type="project" value="InterPro"/>
</dbReference>
<dbReference type="eggNOG" id="COG0346">
    <property type="taxonomic scope" value="Bacteria"/>
</dbReference>
<dbReference type="InterPro" id="IPR029068">
    <property type="entry name" value="Glyas_Bleomycin-R_OHBP_Dase"/>
</dbReference>
<dbReference type="InterPro" id="IPR036452">
    <property type="entry name" value="Ribo_hydro-like"/>
</dbReference>
<dbReference type="InterPro" id="IPR023186">
    <property type="entry name" value="IUNH"/>
</dbReference>
<dbReference type="GO" id="GO:0046872">
    <property type="term" value="F:metal ion binding"/>
    <property type="evidence" value="ECO:0007669"/>
    <property type="project" value="UniProtKB-KW"/>
</dbReference>
<dbReference type="InterPro" id="IPR037523">
    <property type="entry name" value="VOC_core"/>
</dbReference>
<dbReference type="PANTHER" id="PTHR12304:SF4">
    <property type="entry name" value="URIDINE NUCLEOSIDASE"/>
    <property type="match status" value="1"/>
</dbReference>
<dbReference type="InterPro" id="IPR001910">
    <property type="entry name" value="Inosine/uridine_hydrolase_dom"/>
</dbReference>
<dbReference type="InterPro" id="IPR018146">
    <property type="entry name" value="Glyoxalase_1_CS"/>
</dbReference>
<evidence type="ECO:0000256" key="3">
    <source>
        <dbReference type="ARBA" id="ARBA00023295"/>
    </source>
</evidence>
<keyword evidence="1" id="KW-0479">Metal-binding</keyword>
<organism evidence="5 6">
    <name type="scientific">Solidesulfovibrio fructosivorans JJ]</name>
    <dbReference type="NCBI Taxonomy" id="596151"/>
    <lineage>
        <taxon>Bacteria</taxon>
        <taxon>Pseudomonadati</taxon>
        <taxon>Thermodesulfobacteriota</taxon>
        <taxon>Desulfovibrionia</taxon>
        <taxon>Desulfovibrionales</taxon>
        <taxon>Desulfovibrionaceae</taxon>
        <taxon>Solidesulfovibrio</taxon>
    </lineage>
</organism>
<dbReference type="PROSITE" id="PS00934">
    <property type="entry name" value="GLYOXALASE_I_1"/>
    <property type="match status" value="1"/>
</dbReference>
<name>E1JSX4_SOLFR</name>
<evidence type="ECO:0000259" key="4">
    <source>
        <dbReference type="PROSITE" id="PS51819"/>
    </source>
</evidence>
<dbReference type="GO" id="GO:0006152">
    <property type="term" value="P:purine nucleoside catabolic process"/>
    <property type="evidence" value="ECO:0007669"/>
    <property type="project" value="TreeGrafter"/>
</dbReference>
<protein>
    <submittedName>
        <fullName evidence="5">Inosine/uridine-preferring nucleoside hydrolase</fullName>
    </submittedName>
</protein>
<dbReference type="AlphaFoldDB" id="E1JSX4"/>
<dbReference type="Proteomes" id="UP000006250">
    <property type="component" value="Unassembled WGS sequence"/>
</dbReference>
<keyword evidence="6" id="KW-1185">Reference proteome</keyword>
<dbReference type="Pfam" id="PF01156">
    <property type="entry name" value="IU_nuc_hydro"/>
    <property type="match status" value="1"/>
</dbReference>
<dbReference type="Gene3D" id="3.10.180.10">
    <property type="entry name" value="2,3-Dihydroxybiphenyl 1,2-Dioxygenase, domain 1"/>
    <property type="match status" value="1"/>
</dbReference>
<dbReference type="GO" id="GO:0005829">
    <property type="term" value="C:cytosol"/>
    <property type="evidence" value="ECO:0007669"/>
    <property type="project" value="TreeGrafter"/>
</dbReference>
<dbReference type="SUPFAM" id="SSF54593">
    <property type="entry name" value="Glyoxalase/Bleomycin resistance protein/Dihydroxybiphenyl dioxygenase"/>
    <property type="match status" value="1"/>
</dbReference>
<keyword evidence="3" id="KW-0326">Glycosidase</keyword>
<dbReference type="InterPro" id="IPR004360">
    <property type="entry name" value="Glyas_Fos-R_dOase_dom"/>
</dbReference>
<gene>
    <name evidence="5" type="ORF">DesfrDRAFT_0713</name>
</gene>
<dbReference type="Pfam" id="PF00903">
    <property type="entry name" value="Glyoxalase"/>
    <property type="match status" value="1"/>
</dbReference>
<accession>E1JSX4</accession>
<sequence>MNACTELWVDTDVSIGLEHFPGFYRDIDDALALLLLFSSPLVTLRGVSSTFGNTDAKHARVIAAKLTERFGPKGLQVRQGAAGPIKKGAPLPASDASWAMADALRQAPMTIVSLGAATNIAVLIASHPELVDNIQGIVAMAGSRSMPGEEFIVGPRQLRPFSALNFEADVEAWRIILESNVPLTFAPFSLSHQIWITKEDARSLENTGDTGSYLAPYMYKWAREWTDLYGSPGFNPFDALAAGYLLAPGFFGGVELPVGILEPGERGNNRDVPCLIVSDAMGNCRRATSLRSLNQGFKPFFLEALRGGLSMTTSVLGLSHINIVVDDMDKATEFYGRALGFQMAYNDAGAIDFPHYTSPAFARDAGFLDGKVDVDVRFLRHPQAGLCLELMCYHAPECCRDIVFHKTGDIGGPRHVALEVADICAVFEHLKKQPEVRMINPSPDYGPPENLGTSTISFFYWLDPYGVQWEMEQGRPLGFGREISG</sequence>
<feature type="domain" description="VOC" evidence="4">
    <location>
        <begin position="317"/>
        <end position="474"/>
    </location>
</feature>
<dbReference type="OrthoDB" id="9797882at2"/>
<evidence type="ECO:0000256" key="1">
    <source>
        <dbReference type="ARBA" id="ARBA00022723"/>
    </source>
</evidence>
<keyword evidence="2 5" id="KW-0378">Hydrolase</keyword>
<proteinExistence type="predicted"/>
<dbReference type="eggNOG" id="COG1957">
    <property type="taxonomic scope" value="Bacteria"/>
</dbReference>
<reference evidence="5 6" key="1">
    <citation type="submission" date="2010-08" db="EMBL/GenBank/DDBJ databases">
        <title>The draft genome of Desulfovibrio fructosovorans JJ.</title>
        <authorList>
            <consortium name="US DOE Joint Genome Institute (JGI-PGF)"/>
            <person name="Lucas S."/>
            <person name="Copeland A."/>
            <person name="Lapidus A."/>
            <person name="Cheng J.-F."/>
            <person name="Bruce D."/>
            <person name="Goodwin L."/>
            <person name="Pitluck S."/>
            <person name="Land M.L."/>
            <person name="Hauser L."/>
            <person name="Chang Y.-J."/>
            <person name="Jeffries C."/>
            <person name="Wall J.D."/>
            <person name="Stahl D.A."/>
            <person name="Arkin A.P."/>
            <person name="Dehal P."/>
            <person name="Stolyar S.M."/>
            <person name="Hazen T.C."/>
            <person name="Woyke T.J."/>
        </authorList>
    </citation>
    <scope>NUCLEOTIDE SEQUENCE [LARGE SCALE GENOMIC DNA]</scope>
    <source>
        <strain evidence="5 6">JJ</strain>
    </source>
</reference>
<dbReference type="PANTHER" id="PTHR12304">
    <property type="entry name" value="INOSINE-URIDINE PREFERRING NUCLEOSIDE HYDROLASE"/>
    <property type="match status" value="1"/>
</dbReference>
<dbReference type="SUPFAM" id="SSF53590">
    <property type="entry name" value="Nucleoside hydrolase"/>
    <property type="match status" value="1"/>
</dbReference>
<dbReference type="RefSeq" id="WP_005991155.1">
    <property type="nucleotide sequence ID" value="NZ_AECZ01000003.1"/>
</dbReference>
<evidence type="ECO:0000313" key="6">
    <source>
        <dbReference type="Proteomes" id="UP000006250"/>
    </source>
</evidence>
<comment type="caution">
    <text evidence="5">The sequence shown here is derived from an EMBL/GenBank/DDBJ whole genome shotgun (WGS) entry which is preliminary data.</text>
</comment>
<dbReference type="GO" id="GO:0008477">
    <property type="term" value="F:purine nucleosidase activity"/>
    <property type="evidence" value="ECO:0007669"/>
    <property type="project" value="TreeGrafter"/>
</dbReference>
<dbReference type="STRING" id="596151.DesfrDRAFT_0713"/>